<dbReference type="InterPro" id="IPR013216">
    <property type="entry name" value="Methyltransf_11"/>
</dbReference>
<proteinExistence type="predicted"/>
<sequence length="188" mass="21661">MKVRDSGMPEQEYWESLFNVELILDKMEIDQDINTLVEFGCGYGTFTLPSAKRISGNIIAIDIEDEMLNIASSRTVSKNNITFVKRDFIANGTGMPDNSVDYVMLFNILHHIKPLELLDEAYRILKSRGKAGLIHWNYDPSTPRGPSMDIRPKPIEIKEWVLEAGFKQMEYTYINLPPYHYGFVVHKQ</sequence>
<keyword evidence="2" id="KW-0489">Methyltransferase</keyword>
<dbReference type="CDD" id="cd02440">
    <property type="entry name" value="AdoMet_MTases"/>
    <property type="match status" value="1"/>
</dbReference>
<dbReference type="Gene3D" id="3.40.50.150">
    <property type="entry name" value="Vaccinia Virus protein VP39"/>
    <property type="match status" value="1"/>
</dbReference>
<accession>A0A1L5FAT5</accession>
<protein>
    <submittedName>
        <fullName evidence="2">Methyltransferase type 11</fullName>
    </submittedName>
</protein>
<organism evidence="2 3">
    <name type="scientific">Clostridium kluyveri</name>
    <dbReference type="NCBI Taxonomy" id="1534"/>
    <lineage>
        <taxon>Bacteria</taxon>
        <taxon>Bacillati</taxon>
        <taxon>Bacillota</taxon>
        <taxon>Clostridia</taxon>
        <taxon>Eubacteriales</taxon>
        <taxon>Clostridiaceae</taxon>
        <taxon>Clostridium</taxon>
    </lineage>
</organism>
<dbReference type="InterPro" id="IPR029063">
    <property type="entry name" value="SAM-dependent_MTases_sf"/>
</dbReference>
<name>A0A1L5FAT5_CLOKL</name>
<dbReference type="EMBL" id="CP018335">
    <property type="protein sequence ID" value="APM40131.1"/>
    <property type="molecule type" value="Genomic_DNA"/>
</dbReference>
<keyword evidence="2" id="KW-0808">Transferase</keyword>
<evidence type="ECO:0000313" key="3">
    <source>
        <dbReference type="Proteomes" id="UP000184604"/>
    </source>
</evidence>
<dbReference type="GO" id="GO:0008757">
    <property type="term" value="F:S-adenosylmethionine-dependent methyltransferase activity"/>
    <property type="evidence" value="ECO:0007669"/>
    <property type="project" value="InterPro"/>
</dbReference>
<dbReference type="PANTHER" id="PTHR43591:SF24">
    <property type="entry name" value="2-METHOXY-6-POLYPRENYL-1,4-BENZOQUINOL METHYLASE, MITOCHONDRIAL"/>
    <property type="match status" value="1"/>
</dbReference>
<dbReference type="RefSeq" id="WP_073539741.1">
    <property type="nucleotide sequence ID" value="NZ_CP018335.1"/>
</dbReference>
<evidence type="ECO:0000259" key="1">
    <source>
        <dbReference type="Pfam" id="PF08241"/>
    </source>
</evidence>
<dbReference type="AlphaFoldDB" id="A0A1L5FAT5"/>
<dbReference type="SUPFAM" id="SSF53335">
    <property type="entry name" value="S-adenosyl-L-methionine-dependent methyltransferases"/>
    <property type="match status" value="1"/>
</dbReference>
<dbReference type="OrthoDB" id="5522265at2"/>
<feature type="domain" description="Methyltransferase type 11" evidence="1">
    <location>
        <begin position="38"/>
        <end position="130"/>
    </location>
</feature>
<dbReference type="Pfam" id="PF08241">
    <property type="entry name" value="Methyltransf_11"/>
    <property type="match status" value="1"/>
</dbReference>
<reference evidence="2 3" key="1">
    <citation type="submission" date="2016-12" db="EMBL/GenBank/DDBJ databases">
        <title>Complete genome sequence of Clostridium kluyveri JZZ isolated from the pit mud of a Chinese flavor liquor-making factory.</title>
        <authorList>
            <person name="Wang Y."/>
        </authorList>
    </citation>
    <scope>NUCLEOTIDE SEQUENCE [LARGE SCALE GENOMIC DNA]</scope>
    <source>
        <strain evidence="2 3">JZZ</strain>
    </source>
</reference>
<dbReference type="GO" id="GO:0032259">
    <property type="term" value="P:methylation"/>
    <property type="evidence" value="ECO:0007669"/>
    <property type="project" value="UniProtKB-KW"/>
</dbReference>
<gene>
    <name evidence="2" type="ORF">BS101_15965</name>
</gene>
<dbReference type="PANTHER" id="PTHR43591">
    <property type="entry name" value="METHYLTRANSFERASE"/>
    <property type="match status" value="1"/>
</dbReference>
<dbReference type="Proteomes" id="UP000184604">
    <property type="component" value="Chromosome"/>
</dbReference>
<evidence type="ECO:0000313" key="2">
    <source>
        <dbReference type="EMBL" id="APM40131.1"/>
    </source>
</evidence>